<dbReference type="Pfam" id="PF00107">
    <property type="entry name" value="ADH_zinc_N"/>
    <property type="match status" value="1"/>
</dbReference>
<dbReference type="STRING" id="1745343.A0A2J6PZ02"/>
<evidence type="ECO:0000256" key="1">
    <source>
        <dbReference type="ARBA" id="ARBA00001947"/>
    </source>
</evidence>
<dbReference type="Gene3D" id="3.90.180.10">
    <property type="entry name" value="Medium-chain alcohol dehydrogenases, catalytic domain"/>
    <property type="match status" value="1"/>
</dbReference>
<dbReference type="InterPro" id="IPR011032">
    <property type="entry name" value="GroES-like_sf"/>
</dbReference>
<evidence type="ECO:0000256" key="5">
    <source>
        <dbReference type="ARBA" id="ARBA00023002"/>
    </source>
</evidence>
<evidence type="ECO:0000256" key="2">
    <source>
        <dbReference type="ARBA" id="ARBA00008072"/>
    </source>
</evidence>
<dbReference type="InterPro" id="IPR013154">
    <property type="entry name" value="ADH-like_N"/>
</dbReference>
<dbReference type="EMBL" id="KZ613490">
    <property type="protein sequence ID" value="PMD19275.1"/>
    <property type="molecule type" value="Genomic_DNA"/>
</dbReference>
<dbReference type="PROSITE" id="PS00059">
    <property type="entry name" value="ADH_ZINC"/>
    <property type="match status" value="1"/>
</dbReference>
<reference evidence="8 9" key="1">
    <citation type="submission" date="2016-05" db="EMBL/GenBank/DDBJ databases">
        <title>A degradative enzymes factory behind the ericoid mycorrhizal symbiosis.</title>
        <authorList>
            <consortium name="DOE Joint Genome Institute"/>
            <person name="Martino E."/>
            <person name="Morin E."/>
            <person name="Grelet G."/>
            <person name="Kuo A."/>
            <person name="Kohler A."/>
            <person name="Daghino S."/>
            <person name="Barry K."/>
            <person name="Choi C."/>
            <person name="Cichocki N."/>
            <person name="Clum A."/>
            <person name="Copeland A."/>
            <person name="Hainaut M."/>
            <person name="Haridas S."/>
            <person name="Labutti K."/>
            <person name="Lindquist E."/>
            <person name="Lipzen A."/>
            <person name="Khouja H.-R."/>
            <person name="Murat C."/>
            <person name="Ohm R."/>
            <person name="Olson A."/>
            <person name="Spatafora J."/>
            <person name="Veneault-Fourrey C."/>
            <person name="Henrissat B."/>
            <person name="Grigoriev I."/>
            <person name="Martin F."/>
            <person name="Perotto S."/>
        </authorList>
    </citation>
    <scope>NUCLEOTIDE SEQUENCE [LARGE SCALE GENOMIC DNA]</scope>
    <source>
        <strain evidence="8 9">UAMH 7357</strain>
    </source>
</reference>
<comment type="similarity">
    <text evidence="2 6">Belongs to the zinc-containing alcohol dehydrogenase family.</text>
</comment>
<dbReference type="InterPro" id="IPR002328">
    <property type="entry name" value="ADH_Zn_CS"/>
</dbReference>
<proteinExistence type="inferred from homology"/>
<dbReference type="PANTHER" id="PTHR43350:SF2">
    <property type="entry name" value="GROES-LIKE ZINC-BINDING ALCOHOL DEHYDROGENASE FAMILY PROTEIN"/>
    <property type="match status" value="1"/>
</dbReference>
<feature type="domain" description="Enoyl reductase (ER)" evidence="7">
    <location>
        <begin position="11"/>
        <end position="373"/>
    </location>
</feature>
<dbReference type="InterPro" id="IPR020843">
    <property type="entry name" value="ER"/>
</dbReference>
<dbReference type="Gene3D" id="3.40.50.720">
    <property type="entry name" value="NAD(P)-binding Rossmann-like Domain"/>
    <property type="match status" value="1"/>
</dbReference>
<dbReference type="CDD" id="cd08278">
    <property type="entry name" value="benzyl_alcohol_DH"/>
    <property type="match status" value="1"/>
</dbReference>
<evidence type="ECO:0000313" key="8">
    <source>
        <dbReference type="EMBL" id="PMD19275.1"/>
    </source>
</evidence>
<dbReference type="InterPro" id="IPR013149">
    <property type="entry name" value="ADH-like_C"/>
</dbReference>
<dbReference type="Proteomes" id="UP000235672">
    <property type="component" value="Unassembled WGS sequence"/>
</dbReference>
<dbReference type="AlphaFoldDB" id="A0A2J6PZ02"/>
<dbReference type="SMART" id="SM00829">
    <property type="entry name" value="PKS_ER"/>
    <property type="match status" value="1"/>
</dbReference>
<protein>
    <submittedName>
        <fullName evidence="8">Aryl-alcohol dehydrogenase</fullName>
    </submittedName>
</protein>
<keyword evidence="9" id="KW-1185">Reference proteome</keyword>
<organism evidence="8 9">
    <name type="scientific">Hyaloscypha hepaticicola</name>
    <dbReference type="NCBI Taxonomy" id="2082293"/>
    <lineage>
        <taxon>Eukaryota</taxon>
        <taxon>Fungi</taxon>
        <taxon>Dikarya</taxon>
        <taxon>Ascomycota</taxon>
        <taxon>Pezizomycotina</taxon>
        <taxon>Leotiomycetes</taxon>
        <taxon>Helotiales</taxon>
        <taxon>Hyaloscyphaceae</taxon>
        <taxon>Hyaloscypha</taxon>
    </lineage>
</organism>
<name>A0A2J6PZ02_9HELO</name>
<dbReference type="InterPro" id="IPR036291">
    <property type="entry name" value="NAD(P)-bd_dom_sf"/>
</dbReference>
<sequence>MVSAQALVLPELHAPFQVLEVELDNLRPDEVLVEMKATSICATDPAVQRGKIPQTFPVVLGHEGAGIVKEVGSAVSNLTKGDHLVLSYDSCGKCRHCQKKNNFRCLEIMKRNFGGQREDGSHTIIKEGKPVSSCFFGQSSFCNPAIVQANSCVKVDSSLDLAVICSLGCGIQTGAGSIFNVVKPVEKDVRSLGVFGLGAVGCAAVMAAHILSKDNPTVLSHVIAVDVNESRLKLAKELGATHTINPANEDVRARLMQLTEQEGLDAAVDCTGVLSVINSMIDFIGSGGIAVTIGNPGNESKASVPILPFIIGAKTYCASHQGNADPKSFIPHLASLYKQGRLPIDRLQKTYKAEDINEAIADMKNGSVIKPVLLWS</sequence>
<dbReference type="GO" id="GO:0008270">
    <property type="term" value="F:zinc ion binding"/>
    <property type="evidence" value="ECO:0007669"/>
    <property type="project" value="InterPro"/>
</dbReference>
<dbReference type="PANTHER" id="PTHR43350">
    <property type="entry name" value="NAD-DEPENDENT ALCOHOL DEHYDROGENASE"/>
    <property type="match status" value="1"/>
</dbReference>
<gene>
    <name evidence="8" type="ORF">NA56DRAFT_603280</name>
</gene>
<evidence type="ECO:0000259" key="7">
    <source>
        <dbReference type="SMART" id="SM00829"/>
    </source>
</evidence>
<keyword evidence="3 6" id="KW-0479">Metal-binding</keyword>
<evidence type="ECO:0000313" key="9">
    <source>
        <dbReference type="Proteomes" id="UP000235672"/>
    </source>
</evidence>
<evidence type="ECO:0000256" key="6">
    <source>
        <dbReference type="RuleBase" id="RU361277"/>
    </source>
</evidence>
<dbReference type="GO" id="GO:0016491">
    <property type="term" value="F:oxidoreductase activity"/>
    <property type="evidence" value="ECO:0007669"/>
    <property type="project" value="UniProtKB-KW"/>
</dbReference>
<dbReference type="OrthoDB" id="1560166at2759"/>
<dbReference type="Pfam" id="PF08240">
    <property type="entry name" value="ADH_N"/>
    <property type="match status" value="1"/>
</dbReference>
<dbReference type="SUPFAM" id="SSF50129">
    <property type="entry name" value="GroES-like"/>
    <property type="match status" value="1"/>
</dbReference>
<evidence type="ECO:0000256" key="4">
    <source>
        <dbReference type="ARBA" id="ARBA00022833"/>
    </source>
</evidence>
<evidence type="ECO:0000256" key="3">
    <source>
        <dbReference type="ARBA" id="ARBA00022723"/>
    </source>
</evidence>
<dbReference type="SUPFAM" id="SSF51735">
    <property type="entry name" value="NAD(P)-binding Rossmann-fold domains"/>
    <property type="match status" value="1"/>
</dbReference>
<keyword evidence="5" id="KW-0560">Oxidoreductase</keyword>
<comment type="cofactor">
    <cofactor evidence="1 6">
        <name>Zn(2+)</name>
        <dbReference type="ChEBI" id="CHEBI:29105"/>
    </cofactor>
</comment>
<accession>A0A2J6PZ02</accession>
<keyword evidence="4 6" id="KW-0862">Zinc</keyword>